<reference evidence="2" key="2">
    <citation type="journal article" date="2015" name="Fish Shellfish Immunol.">
        <title>Early steps in the European eel (Anguilla anguilla)-Vibrio vulnificus interaction in the gills: Role of the RtxA13 toxin.</title>
        <authorList>
            <person name="Callol A."/>
            <person name="Pajuelo D."/>
            <person name="Ebbesson L."/>
            <person name="Teles M."/>
            <person name="MacKenzie S."/>
            <person name="Amaro C."/>
        </authorList>
    </citation>
    <scope>NUCLEOTIDE SEQUENCE</scope>
</reference>
<protein>
    <submittedName>
        <fullName evidence="2">Uncharacterized protein</fullName>
    </submittedName>
</protein>
<dbReference type="AlphaFoldDB" id="A0A0E9V588"/>
<accession>A0A0E9V588</accession>
<name>A0A0E9V588_ANGAN</name>
<evidence type="ECO:0000256" key="1">
    <source>
        <dbReference type="SAM" id="MobiDB-lite"/>
    </source>
</evidence>
<evidence type="ECO:0000313" key="2">
    <source>
        <dbReference type="EMBL" id="JAH73176.1"/>
    </source>
</evidence>
<sequence length="41" mass="4403">MVLIVCCQSKLGQVTSALVRASPNGKKGDSELFKVQSDNHN</sequence>
<proteinExistence type="predicted"/>
<feature type="region of interest" description="Disordered" evidence="1">
    <location>
        <begin position="22"/>
        <end position="41"/>
    </location>
</feature>
<organism evidence="2">
    <name type="scientific">Anguilla anguilla</name>
    <name type="common">European freshwater eel</name>
    <name type="synonym">Muraena anguilla</name>
    <dbReference type="NCBI Taxonomy" id="7936"/>
    <lineage>
        <taxon>Eukaryota</taxon>
        <taxon>Metazoa</taxon>
        <taxon>Chordata</taxon>
        <taxon>Craniata</taxon>
        <taxon>Vertebrata</taxon>
        <taxon>Euteleostomi</taxon>
        <taxon>Actinopterygii</taxon>
        <taxon>Neopterygii</taxon>
        <taxon>Teleostei</taxon>
        <taxon>Anguilliformes</taxon>
        <taxon>Anguillidae</taxon>
        <taxon>Anguilla</taxon>
    </lineage>
</organism>
<feature type="compositionally biased region" description="Basic and acidic residues" evidence="1">
    <location>
        <begin position="26"/>
        <end position="41"/>
    </location>
</feature>
<dbReference type="EMBL" id="GBXM01035401">
    <property type="protein sequence ID" value="JAH73176.1"/>
    <property type="molecule type" value="Transcribed_RNA"/>
</dbReference>
<reference evidence="2" key="1">
    <citation type="submission" date="2014-11" db="EMBL/GenBank/DDBJ databases">
        <authorList>
            <person name="Amaro Gonzalez C."/>
        </authorList>
    </citation>
    <scope>NUCLEOTIDE SEQUENCE</scope>
</reference>